<dbReference type="GeneID" id="109519117"/>
<dbReference type="EC" id="2.7.1.81" evidence="8"/>
<evidence type="ECO:0000256" key="4">
    <source>
        <dbReference type="ARBA" id="ARBA00022679"/>
    </source>
</evidence>
<dbReference type="GeneTree" id="ENSGT00390000011314"/>
<comment type="catalytic activity">
    <reaction evidence="6">
        <text>(5R)-5-hydroxy-L-lysine + GTP = (5R)-5-phosphooxy-L-lysine + GDP + H(+)</text>
        <dbReference type="Rhea" id="RHEA:19049"/>
        <dbReference type="ChEBI" id="CHEBI:15378"/>
        <dbReference type="ChEBI" id="CHEBI:37565"/>
        <dbReference type="ChEBI" id="CHEBI:57882"/>
        <dbReference type="ChEBI" id="CHEBI:58189"/>
        <dbReference type="ChEBI" id="CHEBI:58357"/>
        <dbReference type="EC" id="2.7.1.81"/>
    </reaction>
</comment>
<dbReference type="Pfam" id="PF01636">
    <property type="entry name" value="APH"/>
    <property type="match status" value="1"/>
</dbReference>
<accession>A0A3Q2XTP0</accession>
<organism evidence="11 12">
    <name type="scientific">Hippocampus comes</name>
    <name type="common">Tiger tail seahorse</name>
    <dbReference type="NCBI Taxonomy" id="109280"/>
    <lineage>
        <taxon>Eukaryota</taxon>
        <taxon>Metazoa</taxon>
        <taxon>Chordata</taxon>
        <taxon>Craniata</taxon>
        <taxon>Vertebrata</taxon>
        <taxon>Euteleostomi</taxon>
        <taxon>Actinopterygii</taxon>
        <taxon>Neopterygii</taxon>
        <taxon>Teleostei</taxon>
        <taxon>Neoteleostei</taxon>
        <taxon>Acanthomorphata</taxon>
        <taxon>Syngnathiaria</taxon>
        <taxon>Syngnathiformes</taxon>
        <taxon>Syngnathoidei</taxon>
        <taxon>Syngnathidae</taxon>
        <taxon>Hippocampus</taxon>
    </lineage>
</organism>
<evidence type="ECO:0000313" key="12">
    <source>
        <dbReference type="Proteomes" id="UP000264820"/>
    </source>
</evidence>
<dbReference type="OMA" id="AAHSCQL"/>
<dbReference type="InterPro" id="IPR050249">
    <property type="entry name" value="Pseudomonas-type_ThrB"/>
</dbReference>
<reference evidence="11" key="2">
    <citation type="submission" date="2025-09" db="UniProtKB">
        <authorList>
            <consortium name="Ensembl"/>
        </authorList>
    </citation>
    <scope>IDENTIFICATION</scope>
</reference>
<dbReference type="RefSeq" id="XP_019731025.1">
    <property type="nucleotide sequence ID" value="XM_019875466.1"/>
</dbReference>
<reference evidence="11" key="1">
    <citation type="submission" date="2025-08" db="UniProtKB">
        <authorList>
            <consortium name="Ensembl"/>
        </authorList>
    </citation>
    <scope>IDENTIFICATION</scope>
</reference>
<dbReference type="STRING" id="109280.ENSHCOP00000008250"/>
<dbReference type="SUPFAM" id="SSF56112">
    <property type="entry name" value="Protein kinase-like (PK-like)"/>
    <property type="match status" value="1"/>
</dbReference>
<evidence type="ECO:0000313" key="11">
    <source>
        <dbReference type="Ensembl" id="ENSHCOP00000008250.1"/>
    </source>
</evidence>
<evidence type="ECO:0000256" key="2">
    <source>
        <dbReference type="ARBA" id="ARBA00006219"/>
    </source>
</evidence>
<dbReference type="Ensembl" id="ENSHCOT00000000608.1">
    <property type="protein sequence ID" value="ENSHCOP00000008250.1"/>
    <property type="gene ID" value="ENSHCOG00000010543.1"/>
</dbReference>
<comment type="function">
    <text evidence="7">Catalyzes the GTP-dependent phosphorylation of 5-hydroxy-L-lysine.</text>
</comment>
<evidence type="ECO:0000256" key="7">
    <source>
        <dbReference type="ARBA" id="ARBA00037368"/>
    </source>
</evidence>
<dbReference type="GO" id="GO:0047992">
    <property type="term" value="F:hydroxylysine kinase activity"/>
    <property type="evidence" value="ECO:0007669"/>
    <property type="project" value="UniProtKB-EC"/>
</dbReference>
<name>A0A3Q2XTP0_HIPCM</name>
<comment type="subcellular location">
    <subcellularLocation>
        <location evidence="1">Cytoplasm</location>
    </subcellularLocation>
</comment>
<evidence type="ECO:0000256" key="1">
    <source>
        <dbReference type="ARBA" id="ARBA00004496"/>
    </source>
</evidence>
<dbReference type="AlphaFoldDB" id="A0A3Q2XTP0"/>
<sequence>MSANHAKPNISHSQAVDIVKKYYNLTPSQLHCLPSYDDQNFSITTVEGGEYVLKIMNSVHTKDPTLIELQTYAMNFLHENGLPTQTTQKTTMGQVMFLEGIDCGYGLQKYLVRLLTYLPGVPISEVPFSPQLLYEVGRTAARMDNALNEMQHPQLSVLQREGFIWSLSNIPLLENYMKVLEGQPLLGVVMSILHQYKTTVAPTSSSFRTCLIHGDFNDLNLLVQDDESNGYKISGIIDFGDMNFGCYVYELAIAITYMMLEHPNPIEVGGHILAGWESVFPLNAAERDCLFWLVLSRLCQSIVMAHHSVTLQPENEEYLMISSKKGIPILHMLFEMGKEQVEKVWFQSAARFNDRT</sequence>
<dbReference type="PANTHER" id="PTHR21064">
    <property type="entry name" value="AMINOGLYCOSIDE PHOSPHOTRANSFERASE DOMAIN-CONTAINING PROTEIN-RELATED"/>
    <property type="match status" value="1"/>
</dbReference>
<evidence type="ECO:0000256" key="6">
    <source>
        <dbReference type="ARBA" id="ARBA00036820"/>
    </source>
</evidence>
<dbReference type="Gene3D" id="3.30.200.20">
    <property type="entry name" value="Phosphorylase Kinase, domain 1"/>
    <property type="match status" value="1"/>
</dbReference>
<evidence type="ECO:0000259" key="10">
    <source>
        <dbReference type="Pfam" id="PF01636"/>
    </source>
</evidence>
<evidence type="ECO:0000256" key="8">
    <source>
        <dbReference type="ARBA" id="ARBA00038873"/>
    </source>
</evidence>
<comment type="similarity">
    <text evidence="2">Belongs to the aminoglycoside phosphotransferase family.</text>
</comment>
<dbReference type="InterPro" id="IPR002575">
    <property type="entry name" value="Aminoglycoside_PTrfase"/>
</dbReference>
<dbReference type="InterPro" id="IPR011009">
    <property type="entry name" value="Kinase-like_dom_sf"/>
</dbReference>
<proteinExistence type="inferred from homology"/>
<feature type="domain" description="Aminoglycoside phosphotransferase" evidence="10">
    <location>
        <begin position="36"/>
        <end position="277"/>
    </location>
</feature>
<keyword evidence="12" id="KW-1185">Reference proteome</keyword>
<protein>
    <recommendedName>
        <fullName evidence="9">Hydroxylysine kinase</fullName>
        <ecNumber evidence="8">2.7.1.81</ecNumber>
    </recommendedName>
</protein>
<keyword evidence="4" id="KW-0808">Transferase</keyword>
<dbReference type="FunFam" id="3.90.1200.10:FF:000007">
    <property type="entry name" value="hydroxylysine kinase isoform X1"/>
    <property type="match status" value="1"/>
</dbReference>
<dbReference type="GO" id="GO:0005737">
    <property type="term" value="C:cytoplasm"/>
    <property type="evidence" value="ECO:0007669"/>
    <property type="project" value="UniProtKB-SubCell"/>
</dbReference>
<evidence type="ECO:0000256" key="5">
    <source>
        <dbReference type="ARBA" id="ARBA00022777"/>
    </source>
</evidence>
<dbReference type="Gene3D" id="3.90.1200.10">
    <property type="match status" value="1"/>
</dbReference>
<keyword evidence="5" id="KW-0418">Kinase</keyword>
<keyword evidence="3" id="KW-0963">Cytoplasm</keyword>
<evidence type="ECO:0000256" key="3">
    <source>
        <dbReference type="ARBA" id="ARBA00022490"/>
    </source>
</evidence>
<evidence type="ECO:0000256" key="9">
    <source>
        <dbReference type="ARBA" id="ARBA00040505"/>
    </source>
</evidence>
<dbReference type="PANTHER" id="PTHR21064:SF1">
    <property type="entry name" value="HYDROXYLYSINE KINASE"/>
    <property type="match status" value="1"/>
</dbReference>
<dbReference type="CTD" id="559560"/>
<dbReference type="Proteomes" id="UP000264820">
    <property type="component" value="Unplaced"/>
</dbReference>